<dbReference type="AlphaFoldDB" id="X6MK07"/>
<dbReference type="Pfam" id="PF01042">
    <property type="entry name" value="Ribonuc_L-PSP"/>
    <property type="match status" value="1"/>
</dbReference>
<dbReference type="Proteomes" id="UP000023152">
    <property type="component" value="Unassembled WGS sequence"/>
</dbReference>
<dbReference type="GO" id="GO:0017183">
    <property type="term" value="P:protein histidyl modification to diphthamide"/>
    <property type="evidence" value="ECO:0007669"/>
    <property type="project" value="TreeGrafter"/>
</dbReference>
<protein>
    <submittedName>
        <fullName evidence="2">Uncharacterized protein</fullName>
    </submittedName>
</protein>
<dbReference type="PANTHER" id="PTHR12196">
    <property type="entry name" value="DOMAIN OF UNKNOWN FUNCTION 71 DUF71 -CONTAINING PROTEIN"/>
    <property type="match status" value="1"/>
</dbReference>
<gene>
    <name evidence="2" type="ORF">RFI_23575</name>
</gene>
<organism evidence="2 3">
    <name type="scientific">Reticulomyxa filosa</name>
    <dbReference type="NCBI Taxonomy" id="46433"/>
    <lineage>
        <taxon>Eukaryota</taxon>
        <taxon>Sar</taxon>
        <taxon>Rhizaria</taxon>
        <taxon>Retaria</taxon>
        <taxon>Foraminifera</taxon>
        <taxon>Monothalamids</taxon>
        <taxon>Reticulomyxidae</taxon>
        <taxon>Reticulomyxa</taxon>
    </lineage>
</organism>
<evidence type="ECO:0000313" key="2">
    <source>
        <dbReference type="EMBL" id="ETO13792.1"/>
    </source>
</evidence>
<feature type="region of interest" description="Disordered" evidence="1">
    <location>
        <begin position="16"/>
        <end position="69"/>
    </location>
</feature>
<proteinExistence type="predicted"/>
<name>X6MK07_RETFI</name>
<feature type="non-terminal residue" evidence="2">
    <location>
        <position position="337"/>
    </location>
</feature>
<sequence>MKEMGMSQQLVYRLDETGYDADDADDSDYDDDEMIEKKKKKKKKRKNDNNKTTNQPLSPQKHKAQTTETIKRKCNIARMDVPMAYFDMCASLLRSKFRPLKVIDTEKKEEQTKLTEHGLEVSSLEREFEEIICQLDLHLQCHDLNRSHIFFICLWLQDMSLFPIVNAMYKKHFHGIDPPSRVCCQLELHKKCHVALEALAYKHKQLVKSVDDNPSQQRCDVLHVRSISKWAPCCIGPYSQLTRIDNTLLFAAGQIGLNPPTMLLISNPRKQMKQSIDNMNAGLQVMGGSLKHAIHHNVFVLHQPPSIVSWKYREKVKQLIGNEDNQNDLSSLKNNNP</sequence>
<dbReference type="GO" id="GO:0017178">
    <property type="term" value="F:diphthine-ammonia ligase activity"/>
    <property type="evidence" value="ECO:0007669"/>
    <property type="project" value="TreeGrafter"/>
</dbReference>
<feature type="compositionally biased region" description="Acidic residues" evidence="1">
    <location>
        <begin position="17"/>
        <end position="34"/>
    </location>
</feature>
<comment type="caution">
    <text evidence="2">The sequence shown here is derived from an EMBL/GenBank/DDBJ whole genome shotgun (WGS) entry which is preliminary data.</text>
</comment>
<dbReference type="InterPro" id="IPR035959">
    <property type="entry name" value="RutC-like_sf"/>
</dbReference>
<accession>X6MK07</accession>
<feature type="compositionally biased region" description="Basic residues" evidence="1">
    <location>
        <begin position="37"/>
        <end position="46"/>
    </location>
</feature>
<keyword evidence="3" id="KW-1185">Reference proteome</keyword>
<evidence type="ECO:0000313" key="3">
    <source>
        <dbReference type="Proteomes" id="UP000023152"/>
    </source>
</evidence>
<dbReference type="InterPro" id="IPR030662">
    <property type="entry name" value="DPH6/MJ0570"/>
</dbReference>
<dbReference type="Gene3D" id="3.30.1330.40">
    <property type="entry name" value="RutC-like"/>
    <property type="match status" value="2"/>
</dbReference>
<dbReference type="OrthoDB" id="686384at2759"/>
<dbReference type="PANTHER" id="PTHR12196:SF2">
    <property type="entry name" value="DIPHTHINE--AMMONIA LIGASE"/>
    <property type="match status" value="1"/>
</dbReference>
<dbReference type="SUPFAM" id="SSF55298">
    <property type="entry name" value="YjgF-like"/>
    <property type="match status" value="2"/>
</dbReference>
<dbReference type="InterPro" id="IPR006175">
    <property type="entry name" value="YjgF/YER057c/UK114"/>
</dbReference>
<reference evidence="2 3" key="1">
    <citation type="journal article" date="2013" name="Curr. Biol.">
        <title>The Genome of the Foraminiferan Reticulomyxa filosa.</title>
        <authorList>
            <person name="Glockner G."/>
            <person name="Hulsmann N."/>
            <person name="Schleicher M."/>
            <person name="Noegel A.A."/>
            <person name="Eichinger L."/>
            <person name="Gallinger C."/>
            <person name="Pawlowski J."/>
            <person name="Sierra R."/>
            <person name="Euteneuer U."/>
            <person name="Pillet L."/>
            <person name="Moustafa A."/>
            <person name="Platzer M."/>
            <person name="Groth M."/>
            <person name="Szafranski K."/>
            <person name="Schliwa M."/>
        </authorList>
    </citation>
    <scope>NUCLEOTIDE SEQUENCE [LARGE SCALE GENOMIC DNA]</scope>
</reference>
<evidence type="ECO:0000256" key="1">
    <source>
        <dbReference type="SAM" id="MobiDB-lite"/>
    </source>
</evidence>
<dbReference type="EMBL" id="ASPP01020384">
    <property type="protein sequence ID" value="ETO13792.1"/>
    <property type="molecule type" value="Genomic_DNA"/>
</dbReference>